<gene>
    <name evidence="2" type="ORF">LITE_LOCUS30355</name>
</gene>
<dbReference type="Proteomes" id="UP001154282">
    <property type="component" value="Unassembled WGS sequence"/>
</dbReference>
<name>A0AAV0MU08_9ROSI</name>
<evidence type="ECO:0000313" key="3">
    <source>
        <dbReference type="Proteomes" id="UP001154282"/>
    </source>
</evidence>
<feature type="compositionally biased region" description="Basic and acidic residues" evidence="1">
    <location>
        <begin position="1"/>
        <end position="17"/>
    </location>
</feature>
<proteinExistence type="predicted"/>
<dbReference type="EMBL" id="CAMGYJ010000007">
    <property type="protein sequence ID" value="CAI0449976.1"/>
    <property type="molecule type" value="Genomic_DNA"/>
</dbReference>
<sequence>MAAGRVRGEDFGERAAGREMGSPSGDPFPQSHRRVLDSLRVELGARIAELRRADDRLGDGGRAVFQCEVLGGGIGGLRGSRAREDL</sequence>
<evidence type="ECO:0000256" key="1">
    <source>
        <dbReference type="SAM" id="MobiDB-lite"/>
    </source>
</evidence>
<reference evidence="2" key="1">
    <citation type="submission" date="2022-08" db="EMBL/GenBank/DDBJ databases">
        <authorList>
            <person name="Gutierrez-Valencia J."/>
        </authorList>
    </citation>
    <scope>NUCLEOTIDE SEQUENCE</scope>
</reference>
<comment type="caution">
    <text evidence="2">The sequence shown here is derived from an EMBL/GenBank/DDBJ whole genome shotgun (WGS) entry which is preliminary data.</text>
</comment>
<feature type="region of interest" description="Disordered" evidence="1">
    <location>
        <begin position="1"/>
        <end position="33"/>
    </location>
</feature>
<organism evidence="2 3">
    <name type="scientific">Linum tenue</name>
    <dbReference type="NCBI Taxonomy" id="586396"/>
    <lineage>
        <taxon>Eukaryota</taxon>
        <taxon>Viridiplantae</taxon>
        <taxon>Streptophyta</taxon>
        <taxon>Embryophyta</taxon>
        <taxon>Tracheophyta</taxon>
        <taxon>Spermatophyta</taxon>
        <taxon>Magnoliopsida</taxon>
        <taxon>eudicotyledons</taxon>
        <taxon>Gunneridae</taxon>
        <taxon>Pentapetalae</taxon>
        <taxon>rosids</taxon>
        <taxon>fabids</taxon>
        <taxon>Malpighiales</taxon>
        <taxon>Linaceae</taxon>
        <taxon>Linum</taxon>
    </lineage>
</organism>
<accession>A0AAV0MU08</accession>
<keyword evidence="3" id="KW-1185">Reference proteome</keyword>
<protein>
    <submittedName>
        <fullName evidence="2">Uncharacterized protein</fullName>
    </submittedName>
</protein>
<dbReference type="AlphaFoldDB" id="A0AAV0MU08"/>
<evidence type="ECO:0000313" key="2">
    <source>
        <dbReference type="EMBL" id="CAI0449976.1"/>
    </source>
</evidence>